<proteinExistence type="predicted"/>
<accession>A0A1U7MXG8</accession>
<dbReference type="AlphaFoldDB" id="A0A1U7MXG8"/>
<dbReference type="Proteomes" id="UP000186657">
    <property type="component" value="Unassembled WGS sequence"/>
</dbReference>
<dbReference type="RefSeq" id="WP_075896853.1">
    <property type="nucleotide sequence ID" value="NZ_MKZS01000001.1"/>
</dbReference>
<dbReference type="CDD" id="cd06260">
    <property type="entry name" value="DUF820-like"/>
    <property type="match status" value="1"/>
</dbReference>
<dbReference type="PANTHER" id="PTHR35400:SF3">
    <property type="entry name" value="SLL1072 PROTEIN"/>
    <property type="match status" value="1"/>
</dbReference>
<dbReference type="Pfam" id="PF05685">
    <property type="entry name" value="Uma2"/>
    <property type="match status" value="1"/>
</dbReference>
<reference evidence="2 3" key="1">
    <citation type="submission" date="2016-10" db="EMBL/GenBank/DDBJ databases">
        <title>Comparative genomics uncovers the prolific and rare metabolic potential of the cyanobacterial genus Moorea.</title>
        <authorList>
            <person name="Leao T."/>
            <person name="Castelao G."/>
            <person name="Korobeynikov A."/>
            <person name="Monroe E.A."/>
            <person name="Podell S."/>
            <person name="Glukhov E."/>
            <person name="Allen E."/>
            <person name="Gerwick W.H."/>
            <person name="Gerwick L."/>
        </authorList>
    </citation>
    <scope>NUCLEOTIDE SEQUENCE [LARGE SCALE GENOMIC DNA]</scope>
    <source>
        <strain evidence="2 3">PNG5-198</strain>
    </source>
</reference>
<dbReference type="EMBL" id="MKZS01000001">
    <property type="protein sequence ID" value="OLT58405.1"/>
    <property type="molecule type" value="Genomic_DNA"/>
</dbReference>
<evidence type="ECO:0000259" key="1">
    <source>
        <dbReference type="Pfam" id="PF05685"/>
    </source>
</evidence>
<evidence type="ECO:0000313" key="2">
    <source>
        <dbReference type="EMBL" id="OLT58405.1"/>
    </source>
</evidence>
<gene>
    <name evidence="2" type="ORF">BJP37_04435</name>
</gene>
<dbReference type="Gene3D" id="3.90.1570.10">
    <property type="entry name" value="tt1808, chain A"/>
    <property type="match status" value="1"/>
</dbReference>
<evidence type="ECO:0000313" key="3">
    <source>
        <dbReference type="Proteomes" id="UP000186657"/>
    </source>
</evidence>
<dbReference type="InterPro" id="IPR008538">
    <property type="entry name" value="Uma2"/>
</dbReference>
<dbReference type="SUPFAM" id="SSF52980">
    <property type="entry name" value="Restriction endonuclease-like"/>
    <property type="match status" value="1"/>
</dbReference>
<dbReference type="PANTHER" id="PTHR35400">
    <property type="entry name" value="SLR1083 PROTEIN"/>
    <property type="match status" value="1"/>
</dbReference>
<comment type="caution">
    <text evidence="2">The sequence shown here is derived from an EMBL/GenBank/DDBJ whole genome shotgun (WGS) entry which is preliminary data.</text>
</comment>
<name>A0A1U7MXG8_9CYAN</name>
<keyword evidence="3" id="KW-1185">Reference proteome</keyword>
<sequence>MSAPTSNRQRTLPVLENGDLLSRGEFERRYQAMPHLKKAELIEGIVYMGSSLRFEPQAEPHANLLVWLGNYKIATPGVRLGDNPTVRLDLDNEPQPDVVLLIDSNCGGQSRLDDDGYIEGAPELVAEIAASTASIDLRDKKRVYRRNGVKEYLVWQVIDQRFDWFSWQDGDYVSLVADQEGIIRSQIFPGLWLAVSALLAEDMVKVMTTLQAGLASKEHQEFCKHSAVSRQPSAKGSRYAHKLILFQS</sequence>
<dbReference type="InterPro" id="IPR012296">
    <property type="entry name" value="Nuclease_put_TT1808"/>
</dbReference>
<feature type="domain" description="Putative restriction endonuclease" evidence="1">
    <location>
        <begin position="29"/>
        <end position="196"/>
    </location>
</feature>
<dbReference type="InterPro" id="IPR011335">
    <property type="entry name" value="Restrct_endonuc-II-like"/>
</dbReference>
<organism evidence="2 3">
    <name type="scientific">Moorena bouillonii PNG</name>
    <dbReference type="NCBI Taxonomy" id="568701"/>
    <lineage>
        <taxon>Bacteria</taxon>
        <taxon>Bacillati</taxon>
        <taxon>Cyanobacteriota</taxon>
        <taxon>Cyanophyceae</taxon>
        <taxon>Coleofasciculales</taxon>
        <taxon>Coleofasciculaceae</taxon>
        <taxon>Moorena</taxon>
    </lineage>
</organism>
<protein>
    <recommendedName>
        <fullName evidence="1">Putative restriction endonuclease domain-containing protein</fullName>
    </recommendedName>
</protein>